<dbReference type="InterPro" id="IPR018766">
    <property type="entry name" value="Zinicin_2"/>
</dbReference>
<evidence type="ECO:0000313" key="2">
    <source>
        <dbReference type="Proteomes" id="UP001230328"/>
    </source>
</evidence>
<sequence>MTSFTVHDDTRRHDELRERISETLHRVAPDMETTTGLSIPSDVSFRLLTPKAWRHAQVQHAQRILARDIADLDLGPGPIGVVRIAMLETARVTSALTWPLKLATSMEVEGGAYETLMAPKALRHAGVLAHEPSLLQVVAHELVHHLQFAAAVGTVWKTLLPHLRGIDPRSVTTLREGHAAWADRHITGRLFGAPVDHYRDASKSWRYRLHNGLPGIGRLGPSREAYDRGARFFADVTAATGTDTINRVWKDTTLQPTAGEFTDADAWLGRVTDVERKRGRDHA</sequence>
<accession>A0ABU0TCD9</accession>
<evidence type="ECO:0000313" key="1">
    <source>
        <dbReference type="EMBL" id="MDQ1033467.1"/>
    </source>
</evidence>
<keyword evidence="2" id="KW-1185">Reference proteome</keyword>
<comment type="caution">
    <text evidence="1">The sequence shown here is derived from an EMBL/GenBank/DDBJ whole genome shotgun (WGS) entry which is preliminary data.</text>
</comment>
<protein>
    <submittedName>
        <fullName evidence="1">Uncharacterized protein</fullName>
    </submittedName>
</protein>
<dbReference type="Proteomes" id="UP001230328">
    <property type="component" value="Unassembled WGS sequence"/>
</dbReference>
<dbReference type="Pfam" id="PF10103">
    <property type="entry name" value="Zincin_2"/>
    <property type="match status" value="1"/>
</dbReference>
<dbReference type="EMBL" id="JAUSZI010000002">
    <property type="protein sequence ID" value="MDQ1033467.1"/>
    <property type="molecule type" value="Genomic_DNA"/>
</dbReference>
<proteinExistence type="predicted"/>
<name>A0ABU0TCD9_9ACTN</name>
<reference evidence="1 2" key="1">
    <citation type="submission" date="2023-07" db="EMBL/GenBank/DDBJ databases">
        <title>Comparative genomics of wheat-associated soil bacteria to identify genetic determinants of phenazine resistance.</title>
        <authorList>
            <person name="Mouncey N."/>
        </authorList>
    </citation>
    <scope>NUCLEOTIDE SEQUENCE [LARGE SCALE GENOMIC DNA]</scope>
    <source>
        <strain evidence="1 2">V2I4</strain>
    </source>
</reference>
<dbReference type="SUPFAM" id="SSF55486">
    <property type="entry name" value="Metalloproteases ('zincins'), catalytic domain"/>
    <property type="match status" value="1"/>
</dbReference>
<organism evidence="1 2">
    <name type="scientific">Streptomyces umbrinus</name>
    <dbReference type="NCBI Taxonomy" id="67370"/>
    <lineage>
        <taxon>Bacteria</taxon>
        <taxon>Bacillati</taxon>
        <taxon>Actinomycetota</taxon>
        <taxon>Actinomycetes</taxon>
        <taxon>Kitasatosporales</taxon>
        <taxon>Streptomycetaceae</taxon>
        <taxon>Streptomyces</taxon>
        <taxon>Streptomyces phaeochromogenes group</taxon>
    </lineage>
</organism>
<dbReference type="RefSeq" id="WP_307530749.1">
    <property type="nucleotide sequence ID" value="NZ_JAUSZI010000002.1"/>
</dbReference>
<gene>
    <name evidence="1" type="ORF">QF035_011049</name>
</gene>